<dbReference type="AlphaFoldDB" id="A0A2S5B434"/>
<dbReference type="EMBL" id="PJQD01000083">
    <property type="protein sequence ID" value="POY71543.1"/>
    <property type="molecule type" value="Genomic_DNA"/>
</dbReference>
<sequence>MDESLEDCPKSRQRPDIPLADCLHIGGDVSLVDSQGVPVLFHVLNVHGTAAGDNALGREEACRIGKEGLSIASDLHLNYQGEDPRRHPGWTSGEETAAGTIHLCTWAPRGHKLRPDRWGPSADVARAKSLGTTLRIGETLKSLFAVASLGQEILNPQGYQTARSAYYQVIKGGPVDQLFGVVLVAKLPSVAHNDPSDARKVMVAMAPTGNFTGGQLYLPKEDIVIDFEPGDSTAKPSLDLIMTTRCTSWRAPLVSVRSTQRASRNLGVQRLTSCAAITPLHIRR</sequence>
<dbReference type="Gene3D" id="3.60.130.30">
    <property type="match status" value="1"/>
</dbReference>
<evidence type="ECO:0000313" key="1">
    <source>
        <dbReference type="EMBL" id="POY71543.1"/>
    </source>
</evidence>
<name>A0A2S5B434_9BASI</name>
<protein>
    <submittedName>
        <fullName evidence="1">Uncharacterized protein</fullName>
    </submittedName>
</protein>
<evidence type="ECO:0000313" key="2">
    <source>
        <dbReference type="Proteomes" id="UP000237144"/>
    </source>
</evidence>
<organism evidence="1 2">
    <name type="scientific">Rhodotorula taiwanensis</name>
    <dbReference type="NCBI Taxonomy" id="741276"/>
    <lineage>
        <taxon>Eukaryota</taxon>
        <taxon>Fungi</taxon>
        <taxon>Dikarya</taxon>
        <taxon>Basidiomycota</taxon>
        <taxon>Pucciniomycotina</taxon>
        <taxon>Microbotryomycetes</taxon>
        <taxon>Sporidiobolales</taxon>
        <taxon>Sporidiobolaceae</taxon>
        <taxon>Rhodotorula</taxon>
    </lineage>
</organism>
<comment type="caution">
    <text evidence="1">The sequence shown here is derived from an EMBL/GenBank/DDBJ whole genome shotgun (WGS) entry which is preliminary data.</text>
</comment>
<accession>A0A2S5B434</accession>
<keyword evidence="2" id="KW-1185">Reference proteome</keyword>
<dbReference type="Proteomes" id="UP000237144">
    <property type="component" value="Unassembled WGS sequence"/>
</dbReference>
<proteinExistence type="predicted"/>
<gene>
    <name evidence="1" type="ORF">BMF94_5464</name>
</gene>
<reference evidence="1 2" key="1">
    <citation type="journal article" date="2018" name="Front. Microbiol.">
        <title>Prospects for Fungal Bioremediation of Acidic Radioactive Waste Sites: Characterization and Genome Sequence of Rhodotorula taiwanensis MD1149.</title>
        <authorList>
            <person name="Tkavc R."/>
            <person name="Matrosova V.Y."/>
            <person name="Grichenko O.E."/>
            <person name="Gostincar C."/>
            <person name="Volpe R.P."/>
            <person name="Klimenkova P."/>
            <person name="Gaidamakova E.K."/>
            <person name="Zhou C.E."/>
            <person name="Stewart B.J."/>
            <person name="Lyman M.G."/>
            <person name="Malfatti S.A."/>
            <person name="Rubinfeld B."/>
            <person name="Courtot M."/>
            <person name="Singh J."/>
            <person name="Dalgard C.L."/>
            <person name="Hamilton T."/>
            <person name="Frey K.G."/>
            <person name="Gunde-Cimerman N."/>
            <person name="Dugan L."/>
            <person name="Daly M.J."/>
        </authorList>
    </citation>
    <scope>NUCLEOTIDE SEQUENCE [LARGE SCALE GENOMIC DNA]</scope>
    <source>
        <strain evidence="1 2">MD1149</strain>
    </source>
</reference>